<dbReference type="RefSeq" id="XP_070889970.1">
    <property type="nucleotide sequence ID" value="XM_071025622.1"/>
</dbReference>
<sequence>MLRGAELRRRLLDSPNQQTAGGLQGGGSSFQGETTSRFSAPSFFFNPRRIALYDKYFPWSSGLTVGKIRTLLNSAYRTGTIQAGYIRQQTRCHTVVSDRHCAPGAQSLGLVARAPLAASSALVPAQRISAGMDLARLTTGRPGLAEARSRRMRAGSSWLSS</sequence>
<organism evidence="2 3">
    <name type="scientific">Aspergillus lucknowensis</name>
    <dbReference type="NCBI Taxonomy" id="176173"/>
    <lineage>
        <taxon>Eukaryota</taxon>
        <taxon>Fungi</taxon>
        <taxon>Dikarya</taxon>
        <taxon>Ascomycota</taxon>
        <taxon>Pezizomycotina</taxon>
        <taxon>Eurotiomycetes</taxon>
        <taxon>Eurotiomycetidae</taxon>
        <taxon>Eurotiales</taxon>
        <taxon>Aspergillaceae</taxon>
        <taxon>Aspergillus</taxon>
        <taxon>Aspergillus subgen. Nidulantes</taxon>
    </lineage>
</organism>
<evidence type="ECO:0000256" key="1">
    <source>
        <dbReference type="SAM" id="MobiDB-lite"/>
    </source>
</evidence>
<comment type="caution">
    <text evidence="2">The sequence shown here is derived from an EMBL/GenBank/DDBJ whole genome shotgun (WGS) entry which is preliminary data.</text>
</comment>
<reference evidence="2 3" key="1">
    <citation type="submission" date="2024-07" db="EMBL/GenBank/DDBJ databases">
        <title>Section-level genome sequencing and comparative genomics of Aspergillus sections Usti and Cavernicolus.</title>
        <authorList>
            <consortium name="Lawrence Berkeley National Laboratory"/>
            <person name="Nybo J.L."/>
            <person name="Vesth T.C."/>
            <person name="Theobald S."/>
            <person name="Frisvad J.C."/>
            <person name="Larsen T.O."/>
            <person name="Kjaerboelling I."/>
            <person name="Rothschild-Mancinelli K."/>
            <person name="Lyhne E.K."/>
            <person name="Kogle M.E."/>
            <person name="Barry K."/>
            <person name="Clum A."/>
            <person name="Na H."/>
            <person name="Ledsgaard L."/>
            <person name="Lin J."/>
            <person name="Lipzen A."/>
            <person name="Kuo A."/>
            <person name="Riley R."/>
            <person name="Mondo S."/>
            <person name="Labutti K."/>
            <person name="Haridas S."/>
            <person name="Pangalinan J."/>
            <person name="Salamov A.A."/>
            <person name="Simmons B.A."/>
            <person name="Magnuson J.K."/>
            <person name="Chen J."/>
            <person name="Drula E."/>
            <person name="Henrissat B."/>
            <person name="Wiebenga A."/>
            <person name="Lubbers R.J."/>
            <person name="Gomes A.C."/>
            <person name="Macurrencykelacurrency M.R."/>
            <person name="Stajich J."/>
            <person name="Grigoriev I.V."/>
            <person name="Mortensen U.H."/>
            <person name="De Vries R.P."/>
            <person name="Baker S.E."/>
            <person name="Andersen M.R."/>
        </authorList>
    </citation>
    <scope>NUCLEOTIDE SEQUENCE [LARGE SCALE GENOMIC DNA]</scope>
    <source>
        <strain evidence="2 3">CBS 449.75</strain>
    </source>
</reference>
<dbReference type="GeneID" id="98140694"/>
<proteinExistence type="predicted"/>
<name>A0ABR4M2F8_9EURO</name>
<accession>A0ABR4M2F8</accession>
<protein>
    <submittedName>
        <fullName evidence="2">Uncharacterized protein</fullName>
    </submittedName>
</protein>
<gene>
    <name evidence="2" type="ORF">BJX67DRAFT_212710</name>
</gene>
<dbReference type="EMBL" id="JBFXLQ010000004">
    <property type="protein sequence ID" value="KAL2870991.1"/>
    <property type="molecule type" value="Genomic_DNA"/>
</dbReference>
<dbReference type="Proteomes" id="UP001610432">
    <property type="component" value="Unassembled WGS sequence"/>
</dbReference>
<evidence type="ECO:0000313" key="2">
    <source>
        <dbReference type="EMBL" id="KAL2870991.1"/>
    </source>
</evidence>
<feature type="region of interest" description="Disordered" evidence="1">
    <location>
        <begin position="13"/>
        <end position="33"/>
    </location>
</feature>
<keyword evidence="3" id="KW-1185">Reference proteome</keyword>
<evidence type="ECO:0000313" key="3">
    <source>
        <dbReference type="Proteomes" id="UP001610432"/>
    </source>
</evidence>